<proteinExistence type="predicted"/>
<organism evidence="1 2">
    <name type="scientific">Lentilactobacillus farraginis DSM 18382 = JCM 14108</name>
    <dbReference type="NCBI Taxonomy" id="1423743"/>
    <lineage>
        <taxon>Bacteria</taxon>
        <taxon>Bacillati</taxon>
        <taxon>Bacillota</taxon>
        <taxon>Bacilli</taxon>
        <taxon>Lactobacillales</taxon>
        <taxon>Lactobacillaceae</taxon>
        <taxon>Lentilactobacillus</taxon>
    </lineage>
</organism>
<accession>X0QCC1</accession>
<sequence length="69" mass="7693">MAHSKLSLMIDETTFSIAGINGLSGLMPVSLNRLSHHCLRIFLITGTIFWPDVVRFKMIDLPTPAVLVR</sequence>
<dbReference type="AlphaFoldDB" id="X0QCC1"/>
<dbReference type="EMBL" id="BAKI01000009">
    <property type="protein sequence ID" value="GAF36260.1"/>
    <property type="molecule type" value="Genomic_DNA"/>
</dbReference>
<evidence type="ECO:0000313" key="1">
    <source>
        <dbReference type="EMBL" id="GAF36260.1"/>
    </source>
</evidence>
<reference evidence="1" key="1">
    <citation type="journal article" date="2014" name="Genome Announc.">
        <title>Draft Genome Sequences of Two Lactobacillus Strains, L. farraginis JCM 14108T and L. composti JCM 14202T, Isolated from Compost of Distilled Shochu Residue.</title>
        <authorList>
            <person name="Yuki M."/>
            <person name="Oshima K."/>
            <person name="Suda W."/>
            <person name="Kitahara M."/>
            <person name="Kitamura K."/>
            <person name="Iida T."/>
            <person name="Hattori M."/>
            <person name="Ohkuma M."/>
        </authorList>
    </citation>
    <scope>NUCLEOTIDE SEQUENCE [LARGE SCALE GENOMIC DNA]</scope>
    <source>
        <strain evidence="1">JCM 14108</strain>
    </source>
</reference>
<comment type="caution">
    <text evidence="1">The sequence shown here is derived from an EMBL/GenBank/DDBJ whole genome shotgun (WGS) entry which is preliminary data.</text>
</comment>
<protein>
    <submittedName>
        <fullName evidence="1">Uncharacterized protein</fullName>
    </submittedName>
</protein>
<dbReference type="Proteomes" id="UP000019488">
    <property type="component" value="Unassembled WGS sequence"/>
</dbReference>
<evidence type="ECO:0000313" key="2">
    <source>
        <dbReference type="Proteomes" id="UP000019488"/>
    </source>
</evidence>
<gene>
    <name evidence="1" type="ORF">JCM14108_1221</name>
</gene>
<name>X0QCC1_9LACO</name>